<dbReference type="GO" id="GO:0045454">
    <property type="term" value="P:cell redox homeostasis"/>
    <property type="evidence" value="ECO:0007669"/>
    <property type="project" value="TreeGrafter"/>
</dbReference>
<comment type="caution">
    <text evidence="18">Lacks conserved residue(s) required for the propagation of feature annotation.</text>
</comment>
<evidence type="ECO:0000256" key="17">
    <source>
        <dbReference type="ARBA" id="ARBA00047804"/>
    </source>
</evidence>
<dbReference type="InterPro" id="IPR003834">
    <property type="entry name" value="Cyt_c_assmbl_TM_dom"/>
</dbReference>
<dbReference type="EC" id="1.8.1.8" evidence="18"/>
<dbReference type="OrthoDB" id="9811036at2"/>
<evidence type="ECO:0000313" key="21">
    <source>
        <dbReference type="EMBL" id="SFC49703.1"/>
    </source>
</evidence>
<dbReference type="GO" id="GO:0005886">
    <property type="term" value="C:plasma membrane"/>
    <property type="evidence" value="ECO:0007669"/>
    <property type="project" value="UniProtKB-SubCell"/>
</dbReference>
<feature type="transmembrane region" description="Helical" evidence="18">
    <location>
        <begin position="292"/>
        <end position="313"/>
    </location>
</feature>
<dbReference type="Gene3D" id="2.60.40.1250">
    <property type="entry name" value="Thiol:disulfide interchange protein DsbD, N-terminal domain"/>
    <property type="match status" value="1"/>
</dbReference>
<feature type="disulfide bond" description="Redox-active" evidence="18">
    <location>
        <begin position="557"/>
        <end position="560"/>
    </location>
</feature>
<keyword evidence="11 18" id="KW-0560">Oxidoreductase</keyword>
<dbReference type="PANTHER" id="PTHR32234:SF0">
    <property type="entry name" value="THIOL:DISULFIDE INTERCHANGE PROTEIN DSBD"/>
    <property type="match status" value="1"/>
</dbReference>
<evidence type="ECO:0000256" key="5">
    <source>
        <dbReference type="ARBA" id="ARBA00022519"/>
    </source>
</evidence>
<feature type="transmembrane region" description="Helical" evidence="18">
    <location>
        <begin position="254"/>
        <end position="280"/>
    </location>
</feature>
<dbReference type="PROSITE" id="PS00194">
    <property type="entry name" value="THIOREDOXIN_1"/>
    <property type="match status" value="1"/>
</dbReference>
<accession>A0A1I1JV81</accession>
<keyword evidence="6 18" id="KW-0812">Transmembrane</keyword>
<keyword evidence="22" id="KW-1185">Reference proteome</keyword>
<dbReference type="STRING" id="402385.SAMN05421848_1651"/>
<proteinExistence type="inferred from homology"/>
<dbReference type="InterPro" id="IPR035671">
    <property type="entry name" value="DsbD_gamma"/>
</dbReference>
<evidence type="ECO:0000256" key="8">
    <source>
        <dbReference type="ARBA" id="ARBA00022748"/>
    </source>
</evidence>
<evidence type="ECO:0000256" key="6">
    <source>
        <dbReference type="ARBA" id="ARBA00022692"/>
    </source>
</evidence>
<comment type="subcellular location">
    <subcellularLocation>
        <location evidence="1 18">Cell inner membrane</location>
        <topology evidence="1 18">Multi-pass membrane protein</topology>
    </subcellularLocation>
</comment>
<comment type="catalytic activity">
    <reaction evidence="17 18">
        <text>[protein]-dithiol + NADP(+) = [protein]-disulfide + NADPH + H(+)</text>
        <dbReference type="Rhea" id="RHEA:18753"/>
        <dbReference type="Rhea" id="RHEA-COMP:10593"/>
        <dbReference type="Rhea" id="RHEA-COMP:10594"/>
        <dbReference type="ChEBI" id="CHEBI:15378"/>
        <dbReference type="ChEBI" id="CHEBI:29950"/>
        <dbReference type="ChEBI" id="CHEBI:50058"/>
        <dbReference type="ChEBI" id="CHEBI:57783"/>
        <dbReference type="ChEBI" id="CHEBI:58349"/>
        <dbReference type="EC" id="1.8.1.8"/>
    </reaction>
</comment>
<dbReference type="Proteomes" id="UP000199046">
    <property type="component" value="Unassembled WGS sequence"/>
</dbReference>
<keyword evidence="14 18" id="KW-1015">Disulfide bond</keyword>
<evidence type="ECO:0000256" key="16">
    <source>
        <dbReference type="ARBA" id="ARBA00047388"/>
    </source>
</evidence>
<keyword evidence="13 18" id="KW-0472">Membrane</keyword>
<feature type="compositionally biased region" description="Polar residues" evidence="19">
    <location>
        <begin position="158"/>
        <end position="179"/>
    </location>
</feature>
<keyword evidence="7 18" id="KW-0732">Signal</keyword>
<feature type="transmembrane region" description="Helical" evidence="18">
    <location>
        <begin position="373"/>
        <end position="397"/>
    </location>
</feature>
<dbReference type="CDD" id="cd02953">
    <property type="entry name" value="DsbDgamma"/>
    <property type="match status" value="1"/>
</dbReference>
<comment type="function">
    <text evidence="18">Required to facilitate the formation of correct disulfide bonds in some periplasmic proteins and for the assembly of the periplasmic c-type cytochromes. Acts by transferring electrons from cytoplasmic thioredoxin to the periplasm. This transfer involves a cascade of disulfide bond formation and reduction steps.</text>
</comment>
<evidence type="ECO:0000256" key="18">
    <source>
        <dbReference type="HAMAP-Rule" id="MF_00399"/>
    </source>
</evidence>
<keyword evidence="12 18" id="KW-0520">NAD</keyword>
<keyword evidence="8 18" id="KW-0201">Cytochrome c-type biogenesis</keyword>
<feature type="transmembrane region" description="Helical" evidence="18">
    <location>
        <begin position="340"/>
        <end position="367"/>
    </location>
</feature>
<dbReference type="GO" id="GO:0017004">
    <property type="term" value="P:cytochrome complex assembly"/>
    <property type="evidence" value="ECO:0007669"/>
    <property type="project" value="UniProtKB-UniRule"/>
</dbReference>
<evidence type="ECO:0000256" key="14">
    <source>
        <dbReference type="ARBA" id="ARBA00023157"/>
    </source>
</evidence>
<comment type="similarity">
    <text evidence="2 18">Belongs to the thioredoxin family. DsbD subfamily.</text>
</comment>
<reference evidence="22" key="1">
    <citation type="submission" date="2016-10" db="EMBL/GenBank/DDBJ databases">
        <authorList>
            <person name="Varghese N."/>
            <person name="Submissions S."/>
        </authorList>
    </citation>
    <scope>NUCLEOTIDE SEQUENCE [LARGE SCALE GENOMIC DNA]</scope>
    <source>
        <strain evidence="22">DSM 23439</strain>
    </source>
</reference>
<evidence type="ECO:0000256" key="10">
    <source>
        <dbReference type="ARBA" id="ARBA00022989"/>
    </source>
</evidence>
<keyword evidence="10 18" id="KW-1133">Transmembrane helix</keyword>
<organism evidence="21 22">
    <name type="scientific">Kushneria avicenniae</name>
    <dbReference type="NCBI Taxonomy" id="402385"/>
    <lineage>
        <taxon>Bacteria</taxon>
        <taxon>Pseudomonadati</taxon>
        <taxon>Pseudomonadota</taxon>
        <taxon>Gammaproteobacteria</taxon>
        <taxon>Oceanospirillales</taxon>
        <taxon>Halomonadaceae</taxon>
        <taxon>Kushneria</taxon>
    </lineage>
</organism>
<evidence type="ECO:0000256" key="4">
    <source>
        <dbReference type="ARBA" id="ARBA00022475"/>
    </source>
</evidence>
<evidence type="ECO:0000256" key="7">
    <source>
        <dbReference type="ARBA" id="ARBA00022729"/>
    </source>
</evidence>
<dbReference type="PROSITE" id="PS51352">
    <property type="entry name" value="THIOREDOXIN_2"/>
    <property type="match status" value="1"/>
</dbReference>
<evidence type="ECO:0000256" key="12">
    <source>
        <dbReference type="ARBA" id="ARBA00023027"/>
    </source>
</evidence>
<dbReference type="EMBL" id="FOLY01000003">
    <property type="protein sequence ID" value="SFC49703.1"/>
    <property type="molecule type" value="Genomic_DNA"/>
</dbReference>
<dbReference type="SUPFAM" id="SSF52833">
    <property type="entry name" value="Thioredoxin-like"/>
    <property type="match status" value="1"/>
</dbReference>
<dbReference type="NCBIfam" id="NF001419">
    <property type="entry name" value="PRK00293.1"/>
    <property type="match status" value="1"/>
</dbReference>
<dbReference type="InterPro" id="IPR036249">
    <property type="entry name" value="Thioredoxin-like_sf"/>
</dbReference>
<dbReference type="InterPro" id="IPR013766">
    <property type="entry name" value="Thioredoxin_domain"/>
</dbReference>
<evidence type="ECO:0000256" key="9">
    <source>
        <dbReference type="ARBA" id="ARBA00022982"/>
    </source>
</evidence>
<dbReference type="Gene3D" id="3.40.30.10">
    <property type="entry name" value="Glutaredoxin"/>
    <property type="match status" value="1"/>
</dbReference>
<keyword evidence="4 18" id="KW-1003">Cell membrane</keyword>
<feature type="region of interest" description="Disordered" evidence="19">
    <location>
        <begin position="149"/>
        <end position="189"/>
    </location>
</feature>
<name>A0A1I1JV81_9GAMM</name>
<dbReference type="SUPFAM" id="SSF74863">
    <property type="entry name" value="Thiol:disulfide interchange protein DsbD, N-terminal domain (DsbD-alpha)"/>
    <property type="match status" value="1"/>
</dbReference>
<dbReference type="GO" id="GO:0047134">
    <property type="term" value="F:protein-disulfide reductase [NAD(P)H] activity"/>
    <property type="evidence" value="ECO:0007669"/>
    <property type="project" value="UniProtKB-UniRule"/>
</dbReference>
<keyword evidence="9 18" id="KW-0249">Electron transport</keyword>
<evidence type="ECO:0000256" key="15">
    <source>
        <dbReference type="ARBA" id="ARBA00023284"/>
    </source>
</evidence>
<evidence type="ECO:0000256" key="13">
    <source>
        <dbReference type="ARBA" id="ARBA00023136"/>
    </source>
</evidence>
<evidence type="ECO:0000256" key="1">
    <source>
        <dbReference type="ARBA" id="ARBA00004429"/>
    </source>
</evidence>
<evidence type="ECO:0000256" key="19">
    <source>
        <dbReference type="SAM" id="MobiDB-lite"/>
    </source>
</evidence>
<feature type="signal peptide" evidence="18">
    <location>
        <begin position="1"/>
        <end position="32"/>
    </location>
</feature>
<feature type="chain" id="PRO_5011804576" description="Thiol:disulfide interchange protein DsbD" evidence="18">
    <location>
        <begin position="33"/>
        <end position="650"/>
    </location>
</feature>
<keyword evidence="15 18" id="KW-0676">Redox-active center</keyword>
<feature type="disulfide bond" description="Redox-active" evidence="18">
    <location>
        <begin position="130"/>
        <end position="136"/>
    </location>
</feature>
<dbReference type="InterPro" id="IPR036929">
    <property type="entry name" value="DsbDN_sf"/>
</dbReference>
<evidence type="ECO:0000256" key="3">
    <source>
        <dbReference type="ARBA" id="ARBA00022448"/>
    </source>
</evidence>
<dbReference type="InterPro" id="IPR017937">
    <property type="entry name" value="Thioredoxin_CS"/>
</dbReference>
<feature type="transmembrane region" description="Helical" evidence="18">
    <location>
        <begin position="434"/>
        <end position="455"/>
    </location>
</feature>
<evidence type="ECO:0000259" key="20">
    <source>
        <dbReference type="PROSITE" id="PS51352"/>
    </source>
</evidence>
<dbReference type="Pfam" id="PF11412">
    <property type="entry name" value="DsbD_N"/>
    <property type="match status" value="1"/>
</dbReference>
<protein>
    <recommendedName>
        <fullName evidence="18">Thiol:disulfide interchange protein DsbD</fullName>
        <ecNumber evidence="18">1.8.1.8</ecNumber>
    </recommendedName>
    <alternativeName>
        <fullName evidence="18">Protein-disulfide reductase</fullName>
        <shortName evidence="18">Disulfide reductase</shortName>
    </alternativeName>
</protein>
<dbReference type="RefSeq" id="WP_090132799.1">
    <property type="nucleotide sequence ID" value="NZ_FOLY01000003.1"/>
</dbReference>
<dbReference type="HAMAP" id="MF_00399">
    <property type="entry name" value="DbsD"/>
    <property type="match status" value="1"/>
</dbReference>
<dbReference type="InterPro" id="IPR022910">
    <property type="entry name" value="Thiol_diS_interchange_DbsD"/>
</dbReference>
<dbReference type="AlphaFoldDB" id="A0A1I1JV81"/>
<dbReference type="Pfam" id="PF13899">
    <property type="entry name" value="Thioredoxin_7"/>
    <property type="match status" value="1"/>
</dbReference>
<evidence type="ECO:0000256" key="11">
    <source>
        <dbReference type="ARBA" id="ARBA00023002"/>
    </source>
</evidence>
<evidence type="ECO:0000313" key="22">
    <source>
        <dbReference type="Proteomes" id="UP000199046"/>
    </source>
</evidence>
<dbReference type="GO" id="GO:0009055">
    <property type="term" value="F:electron transfer activity"/>
    <property type="evidence" value="ECO:0007669"/>
    <property type="project" value="UniProtKB-UniRule"/>
</dbReference>
<comment type="catalytic activity">
    <reaction evidence="16 18">
        <text>[protein]-dithiol + NAD(+) = [protein]-disulfide + NADH + H(+)</text>
        <dbReference type="Rhea" id="RHEA:18749"/>
        <dbReference type="Rhea" id="RHEA-COMP:10593"/>
        <dbReference type="Rhea" id="RHEA-COMP:10594"/>
        <dbReference type="ChEBI" id="CHEBI:15378"/>
        <dbReference type="ChEBI" id="CHEBI:29950"/>
        <dbReference type="ChEBI" id="CHEBI:50058"/>
        <dbReference type="ChEBI" id="CHEBI:57540"/>
        <dbReference type="ChEBI" id="CHEBI:57945"/>
        <dbReference type="EC" id="1.8.1.8"/>
    </reaction>
</comment>
<feature type="transmembrane region" description="Helical" evidence="18">
    <location>
        <begin position="211"/>
        <end position="242"/>
    </location>
</feature>
<gene>
    <name evidence="18" type="primary">dsbD</name>
    <name evidence="21" type="ORF">SAMN05421848_1651</name>
</gene>
<dbReference type="Pfam" id="PF02683">
    <property type="entry name" value="DsbD_TM"/>
    <property type="match status" value="1"/>
</dbReference>
<dbReference type="InterPro" id="IPR028250">
    <property type="entry name" value="DsbDN"/>
</dbReference>
<keyword evidence="5 18" id="KW-0997">Cell inner membrane</keyword>
<feature type="domain" description="Thioredoxin" evidence="20">
    <location>
        <begin position="500"/>
        <end position="642"/>
    </location>
</feature>
<evidence type="ECO:0000256" key="2">
    <source>
        <dbReference type="ARBA" id="ARBA00007241"/>
    </source>
</evidence>
<sequence length="650" mass="69153" precursor="true">MRAGAKVKLMQSSRVRWIMMLVLLGVTTLAMAQDPFGQQGDFLPPVQAFKPTLIQDGDEININWQIEPGYYLYRHSFAAEADEHELSLDIPEGETIEDEYFGRSEIYRHALSMTTQPGEADTLTLHWQGCADAGLCYPPQQRTFDLESVAGASGGGTTDANEPGTDTATDAPNSSSATPASVAPGLTNQPQTDAAMAEDQQLAAQLAGGNWIWTLAAFFGMGLLLTFTPCVLPMIPILSSLIVGQRRSGENTRIAGFVLSLAYVLPMAATYAILGVAAAMAGANLQILFQNVWFIGIFSVLFVVLALAMFGAFELELPRMLRQHLDAGLSRQRGGRLKGVAVMGGLSALLVGPCMTAPLAGALLFIADTGNPWLGGVTLLALGLGMGAPLVLIGTLGSQLLPRPGAWMTRVKALFGFVLLGMAIWFVARILSDAIVLGLWGALGLGGAISLVALARGNDPNGNRPGGVLRQVATASAAIIGLWSTLILIGAAGGARNPWQPISVYVPSGVATASKDASESGPVAFEDVKDLVTLERRVQTTANSGQMTLVEFTADWCVSCEVIEREVFSDPAVKEALQDVQRLSIDVTDYDAEDKAIMQHFGIVGPPTLMWFGPDGREQRSARIIGELDAVAFLDRYTQARQNANQSTEG</sequence>
<feature type="transmembrane region" description="Helical" evidence="18">
    <location>
        <begin position="467"/>
        <end position="492"/>
    </location>
</feature>
<keyword evidence="3 18" id="KW-0813">Transport</keyword>
<feature type="transmembrane region" description="Helical" evidence="18">
    <location>
        <begin position="409"/>
        <end position="428"/>
    </location>
</feature>
<dbReference type="PANTHER" id="PTHR32234">
    <property type="entry name" value="THIOL:DISULFIDE INTERCHANGE PROTEIN DSBD"/>
    <property type="match status" value="1"/>
</dbReference>